<gene>
    <name evidence="3" type="ORF">M408DRAFT_332684</name>
</gene>
<keyword evidence="2" id="KW-1133">Transmembrane helix</keyword>
<organism evidence="3 4">
    <name type="scientific">Serendipita vermifera MAFF 305830</name>
    <dbReference type="NCBI Taxonomy" id="933852"/>
    <lineage>
        <taxon>Eukaryota</taxon>
        <taxon>Fungi</taxon>
        <taxon>Dikarya</taxon>
        <taxon>Basidiomycota</taxon>
        <taxon>Agaricomycotina</taxon>
        <taxon>Agaricomycetes</taxon>
        <taxon>Sebacinales</taxon>
        <taxon>Serendipitaceae</taxon>
        <taxon>Serendipita</taxon>
    </lineage>
</organism>
<evidence type="ECO:0000313" key="4">
    <source>
        <dbReference type="Proteomes" id="UP000054097"/>
    </source>
</evidence>
<feature type="compositionally biased region" description="Low complexity" evidence="1">
    <location>
        <begin position="141"/>
        <end position="194"/>
    </location>
</feature>
<feature type="region of interest" description="Disordered" evidence="1">
    <location>
        <begin position="445"/>
        <end position="507"/>
    </location>
</feature>
<feature type="region of interest" description="Disordered" evidence="1">
    <location>
        <begin position="141"/>
        <end position="265"/>
    </location>
</feature>
<feature type="region of interest" description="Disordered" evidence="1">
    <location>
        <begin position="50"/>
        <end position="75"/>
    </location>
</feature>
<feature type="region of interest" description="Disordered" evidence="1">
    <location>
        <begin position="527"/>
        <end position="634"/>
    </location>
</feature>
<keyword evidence="2" id="KW-0812">Transmembrane</keyword>
<feature type="region of interest" description="Disordered" evidence="1">
    <location>
        <begin position="1046"/>
        <end position="1340"/>
    </location>
</feature>
<evidence type="ECO:0000256" key="1">
    <source>
        <dbReference type="SAM" id="MobiDB-lite"/>
    </source>
</evidence>
<feature type="compositionally biased region" description="Polar residues" evidence="1">
    <location>
        <begin position="239"/>
        <end position="256"/>
    </location>
</feature>
<dbReference type="HOGENOM" id="CLU_255725_0_0_1"/>
<feature type="compositionally biased region" description="Polar residues" evidence="1">
    <location>
        <begin position="1211"/>
        <end position="1228"/>
    </location>
</feature>
<feature type="region of interest" description="Disordered" evidence="1">
    <location>
        <begin position="655"/>
        <end position="679"/>
    </location>
</feature>
<feature type="compositionally biased region" description="Basic and acidic residues" evidence="1">
    <location>
        <begin position="1356"/>
        <end position="1372"/>
    </location>
</feature>
<reference evidence="3 4" key="1">
    <citation type="submission" date="2014-04" db="EMBL/GenBank/DDBJ databases">
        <authorList>
            <consortium name="DOE Joint Genome Institute"/>
            <person name="Kuo A."/>
            <person name="Zuccaro A."/>
            <person name="Kohler A."/>
            <person name="Nagy L.G."/>
            <person name="Floudas D."/>
            <person name="Copeland A."/>
            <person name="Barry K.W."/>
            <person name="Cichocki N."/>
            <person name="Veneault-Fourrey C."/>
            <person name="LaButti K."/>
            <person name="Lindquist E.A."/>
            <person name="Lipzen A."/>
            <person name="Lundell T."/>
            <person name="Morin E."/>
            <person name="Murat C."/>
            <person name="Sun H."/>
            <person name="Tunlid A."/>
            <person name="Henrissat B."/>
            <person name="Grigoriev I.V."/>
            <person name="Hibbett D.S."/>
            <person name="Martin F."/>
            <person name="Nordberg H.P."/>
            <person name="Cantor M.N."/>
            <person name="Hua S.X."/>
        </authorList>
    </citation>
    <scope>NUCLEOTIDE SEQUENCE [LARGE SCALE GENOMIC DNA]</scope>
    <source>
        <strain evidence="3 4">MAFF 305830</strain>
    </source>
</reference>
<feature type="compositionally biased region" description="Basic and acidic residues" evidence="1">
    <location>
        <begin position="556"/>
        <end position="565"/>
    </location>
</feature>
<dbReference type="OrthoDB" id="3264249at2759"/>
<accession>A0A0C3AE33</accession>
<feature type="transmembrane region" description="Helical" evidence="2">
    <location>
        <begin position="282"/>
        <end position="305"/>
    </location>
</feature>
<feature type="compositionally biased region" description="Polar residues" evidence="1">
    <location>
        <begin position="1021"/>
        <end position="1030"/>
    </location>
</feature>
<dbReference type="EMBL" id="KN824346">
    <property type="protein sequence ID" value="KIM22915.1"/>
    <property type="molecule type" value="Genomic_DNA"/>
</dbReference>
<feature type="compositionally biased region" description="Polar residues" evidence="1">
    <location>
        <begin position="605"/>
        <end position="614"/>
    </location>
</feature>
<evidence type="ECO:0000313" key="3">
    <source>
        <dbReference type="EMBL" id="KIM22915.1"/>
    </source>
</evidence>
<keyword evidence="4" id="KW-1185">Reference proteome</keyword>
<feature type="compositionally biased region" description="Low complexity" evidence="1">
    <location>
        <begin position="1136"/>
        <end position="1156"/>
    </location>
</feature>
<feature type="compositionally biased region" description="Low complexity" evidence="1">
    <location>
        <begin position="724"/>
        <end position="739"/>
    </location>
</feature>
<feature type="region of interest" description="Disordered" evidence="1">
    <location>
        <begin position="1356"/>
        <end position="1384"/>
    </location>
</feature>
<feature type="compositionally biased region" description="Polar residues" evidence="1">
    <location>
        <begin position="740"/>
        <end position="750"/>
    </location>
</feature>
<feature type="compositionally biased region" description="Low complexity" evidence="1">
    <location>
        <begin position="215"/>
        <end position="238"/>
    </location>
</feature>
<sequence length="1394" mass="145910">MGDEVSPTDQPLPEWMTWSAITNADGSEGFTIVSLPLTYYGPSIPLGPDWTYGGETSPAPTDEALGPTPTPDPLAEPAPTAVTVTVIPEPSTTTVYITLPPVTVTVTALPSTSASFSTTPSLPSLTQSAFPSVSASFSPSLSLPSPTLTSGSSSTINPSSSISNTGASFTNSSPSTSNAGSSSSSSSSATGTSTAVPPFVISSSSGSARPPTQATSATLTGVLSSSSSGTLSNTQSTTRQSPSNIEPSRTTSSTTDAAPESVSALPSVTGTAHTYLGLQPDAFLGVILAIVLSVIIFLCCILCWIRHRRRRKRREQAALPPPTTGQTSRLLAGDRDPTREDLAYPYTTNHGREYRRSQIAMMRARGELDDEWEDRLYSPSMRSASVRLPEDEVGTSYGIRERAFAAAGVYGYTPVPRGPPSFGTGRGSAGASTQVPTITPANAGVGAAARASPTPRKDTRSTDQTNDSSAIHMYAAGGRSRTGSNEGADGLFYQGSEGEAPSPVASSSDLHFLQRLGSQGTNGVAALAAARAAKRHAPTNGSGSSGSNKNGSSEVPRTRNLEELPRAAIAYPESPVSDDQENSRLMPESEGAGPSTMVMKDTPTRHVSGSSKESGLSRWIHGSERSNHSSQSQHTPILQRVLHRVMGNRASTQPAFAIVPPSGPEPVTEQYNEPSGNRVPSRDFDFGNGLLFPRPPVHTGYSSGANTAKDDMRRWGGLLPSRLSSGNNSGVAGNNADASTSAQGSRTDINAASQAEADRARALALGVPIMANRDLIPQMKERAPTPGSSSLLGFGLRPPPPSAFAPERNASLVSSGRSTVYYDARSSTSTPMGTLERAPSPLARYDSPPPNPTTALRNMQSAQSFQTAASAPFLPPGLYDESEPEEVDALDIPPPMPTRDVRQARSLNTIFSVGTAETYGTAQSPLSFGRVIIQDEQTRVPQPGFDPAPRTIRSVPSDIAPSEAADADLGAGAYSSFGRASSRRDYDMAPVDEDILEDEPPRAASQWKALSTHSREDSIRGSAQGQSRNLPTDYLNWRLTLGQSFSIAPPGTDSPRHSQLGDFIAPHEGPNYDSQGSRDSSNRTNVSHSRDIHSLRASEGGMSGTAGSKDSKGSTQTGSSQHRSVSEYGHLRHPGKASGSAGDALLSAFGPGPSRQPGGGAGGTMDSAGDITAPSPVKKSQWWDSSPEVTRPRTLPAASAVPGIRLVGSRPGSNEAGTSGQGPSSAPVQPTRGWPAQGVPLDVTAADGRQSQSHSFIHRDSPASLRSYAPLHSHSPEPALSHSLSPLGGGAARDLVTRLETSASHSQDHSHSQHTHGTHGAETTMGTMTSAPTEDDHVLQEPDAPLSDVEQILRVPAKETKTVQGQEEEHGRGRIGGGIVPPNVDVRMPRWQQL</sequence>
<feature type="region of interest" description="Disordered" evidence="1">
    <location>
        <begin position="994"/>
        <end position="1030"/>
    </location>
</feature>
<protein>
    <submittedName>
        <fullName evidence="3">Uncharacterized protein</fullName>
    </submittedName>
</protein>
<feature type="compositionally biased region" description="Polar residues" evidence="1">
    <location>
        <begin position="1072"/>
        <end position="1087"/>
    </location>
</feature>
<feature type="compositionally biased region" description="Low complexity" evidence="1">
    <location>
        <begin position="540"/>
        <end position="553"/>
    </location>
</feature>
<proteinExistence type="predicted"/>
<evidence type="ECO:0000256" key="2">
    <source>
        <dbReference type="SAM" id="Phobius"/>
    </source>
</evidence>
<keyword evidence="2" id="KW-0472">Membrane</keyword>
<feature type="region of interest" description="Disordered" evidence="1">
    <location>
        <begin position="713"/>
        <end position="753"/>
    </location>
</feature>
<dbReference type="Proteomes" id="UP000054097">
    <property type="component" value="Unassembled WGS sequence"/>
</dbReference>
<feature type="region of interest" description="Disordered" evidence="1">
    <location>
        <begin position="824"/>
        <end position="846"/>
    </location>
</feature>
<feature type="compositionally biased region" description="Polar residues" evidence="1">
    <location>
        <begin position="1105"/>
        <end position="1123"/>
    </location>
</feature>
<feature type="compositionally biased region" description="Basic and acidic residues" evidence="1">
    <location>
        <begin position="332"/>
        <end position="342"/>
    </location>
</feature>
<feature type="compositionally biased region" description="Polar residues" evidence="1">
    <location>
        <begin position="201"/>
        <end position="214"/>
    </location>
</feature>
<reference evidence="4" key="2">
    <citation type="submission" date="2015-01" db="EMBL/GenBank/DDBJ databases">
        <title>Evolutionary Origins and Diversification of the Mycorrhizal Mutualists.</title>
        <authorList>
            <consortium name="DOE Joint Genome Institute"/>
            <consortium name="Mycorrhizal Genomics Consortium"/>
            <person name="Kohler A."/>
            <person name="Kuo A."/>
            <person name="Nagy L.G."/>
            <person name="Floudas D."/>
            <person name="Copeland A."/>
            <person name="Barry K.W."/>
            <person name="Cichocki N."/>
            <person name="Veneault-Fourrey C."/>
            <person name="LaButti K."/>
            <person name="Lindquist E.A."/>
            <person name="Lipzen A."/>
            <person name="Lundell T."/>
            <person name="Morin E."/>
            <person name="Murat C."/>
            <person name="Riley R."/>
            <person name="Ohm R."/>
            <person name="Sun H."/>
            <person name="Tunlid A."/>
            <person name="Henrissat B."/>
            <person name="Grigoriev I.V."/>
            <person name="Hibbett D.S."/>
            <person name="Martin F."/>
        </authorList>
    </citation>
    <scope>NUCLEOTIDE SEQUENCE [LARGE SCALE GENOMIC DNA]</scope>
    <source>
        <strain evidence="4">MAFF 305830</strain>
    </source>
</reference>
<name>A0A0C3AE33_SERVB</name>
<dbReference type="STRING" id="933852.A0A0C3AE33"/>
<feature type="region of interest" description="Disordered" evidence="1">
    <location>
        <begin position="313"/>
        <end position="344"/>
    </location>
</feature>